<dbReference type="Proteomes" id="UP000254631">
    <property type="component" value="Unassembled WGS sequence"/>
</dbReference>
<dbReference type="EMBL" id="UGOL01000001">
    <property type="protein sequence ID" value="STX79597.1"/>
    <property type="molecule type" value="Genomic_DNA"/>
</dbReference>
<dbReference type="Pfam" id="PF00563">
    <property type="entry name" value="EAL"/>
    <property type="match status" value="1"/>
</dbReference>
<name>A0A378K4E6_LEGPN</name>
<dbReference type="SUPFAM" id="SSF141868">
    <property type="entry name" value="EAL domain-like"/>
    <property type="match status" value="1"/>
</dbReference>
<dbReference type="PANTHER" id="PTHR33121:SF79">
    <property type="entry name" value="CYCLIC DI-GMP PHOSPHODIESTERASE PDED-RELATED"/>
    <property type="match status" value="1"/>
</dbReference>
<dbReference type="InterPro" id="IPR001633">
    <property type="entry name" value="EAL_dom"/>
</dbReference>
<dbReference type="CDD" id="cd01948">
    <property type="entry name" value="EAL"/>
    <property type="match status" value="1"/>
</dbReference>
<dbReference type="Gene3D" id="3.20.20.450">
    <property type="entry name" value="EAL domain"/>
    <property type="match status" value="1"/>
</dbReference>
<sequence>MSKVIHKLSLFLFKKFKIIWILLTIGILISAFYANWNINQKRAYKDLKEVAINLSNNIDGFIEDLLQEIYALPVYGKKIVDCKSDLYPFLEHITLNNPKISGVIISDNKHNLFCSTLPNNKDLIATPIRSRSIIGPYNLPLFDQPVYLIQQKMGNYLIGILVIASVLKSELQTDKNQSTSIALYNEYEKKNIFRIRYTEQNKNWVLSNTQETDTQYTQLGLVAIEKLQSINGVSVVVSENNKTILHNFWYSQTITILIILIFSFTLYVLIKNMMTKRYSLQGAIKLAIKNEEFYPVYQPLFDCDEERFTGAEVLLRWENEDSQIIMPDFFIAEAEATGLIVPITLQIIEIAFKEFRSLFEERSYFHLAFNISALHFTDSVFFNHFHKLIEKYSISPHQIIFEITERELLDKNDTTFINKMQELRQAGFSLAVDDYGTGHASISYLQHFPFNYLKIDKLFVQAIGSNDIIESLNDAIIQMAKGLNLVTIAEGVETKDQANYLANNGVRLQQGWYYSKGLSIAELTALLKGEKI</sequence>
<keyword evidence="1" id="KW-0472">Membrane</keyword>
<protein>
    <submittedName>
        <fullName evidence="3">Rtn protein</fullName>
    </submittedName>
</protein>
<feature type="transmembrane region" description="Helical" evidence="1">
    <location>
        <begin position="18"/>
        <end position="36"/>
    </location>
</feature>
<dbReference type="InterPro" id="IPR035919">
    <property type="entry name" value="EAL_sf"/>
</dbReference>
<keyword evidence="1" id="KW-0812">Transmembrane</keyword>
<dbReference type="PANTHER" id="PTHR33121">
    <property type="entry name" value="CYCLIC DI-GMP PHOSPHODIESTERASE PDEF"/>
    <property type="match status" value="1"/>
</dbReference>
<organism evidence="3 4">
    <name type="scientific">Legionella pneumophila</name>
    <dbReference type="NCBI Taxonomy" id="446"/>
    <lineage>
        <taxon>Bacteria</taxon>
        <taxon>Pseudomonadati</taxon>
        <taxon>Pseudomonadota</taxon>
        <taxon>Gammaproteobacteria</taxon>
        <taxon>Legionellales</taxon>
        <taxon>Legionellaceae</taxon>
        <taxon>Legionella</taxon>
    </lineage>
</organism>
<evidence type="ECO:0000259" key="2">
    <source>
        <dbReference type="PROSITE" id="PS50883"/>
    </source>
</evidence>
<feature type="domain" description="EAL" evidence="2">
    <location>
        <begin position="277"/>
        <end position="531"/>
    </location>
</feature>
<accession>A0A378K4E6</accession>
<proteinExistence type="predicted"/>
<gene>
    <name evidence="3" type="primary">yjcC</name>
    <name evidence="3" type="ORF">NCTC12000_01589</name>
</gene>
<evidence type="ECO:0000256" key="1">
    <source>
        <dbReference type="SAM" id="Phobius"/>
    </source>
</evidence>
<dbReference type="PROSITE" id="PS50883">
    <property type="entry name" value="EAL"/>
    <property type="match status" value="1"/>
</dbReference>
<dbReference type="SMART" id="SM00052">
    <property type="entry name" value="EAL"/>
    <property type="match status" value="1"/>
</dbReference>
<dbReference type="InterPro" id="IPR050706">
    <property type="entry name" value="Cyclic-di-GMP_PDE-like"/>
</dbReference>
<evidence type="ECO:0000313" key="3">
    <source>
        <dbReference type="EMBL" id="STX79597.1"/>
    </source>
</evidence>
<dbReference type="AlphaFoldDB" id="A0A378K4E6"/>
<dbReference type="RefSeq" id="WP_027219473.1">
    <property type="nucleotide sequence ID" value="NZ_BAZA01000216.1"/>
</dbReference>
<keyword evidence="1" id="KW-1133">Transmembrane helix</keyword>
<evidence type="ECO:0000313" key="4">
    <source>
        <dbReference type="Proteomes" id="UP000254631"/>
    </source>
</evidence>
<feature type="transmembrane region" description="Helical" evidence="1">
    <location>
        <begin position="248"/>
        <end position="270"/>
    </location>
</feature>
<dbReference type="GO" id="GO:0071111">
    <property type="term" value="F:cyclic-guanylate-specific phosphodiesterase activity"/>
    <property type="evidence" value="ECO:0007669"/>
    <property type="project" value="InterPro"/>
</dbReference>
<reference evidence="3 4" key="1">
    <citation type="submission" date="2018-06" db="EMBL/GenBank/DDBJ databases">
        <authorList>
            <consortium name="Pathogen Informatics"/>
            <person name="Doyle S."/>
        </authorList>
    </citation>
    <scope>NUCLEOTIDE SEQUENCE [LARGE SCALE GENOMIC DNA]</scope>
    <source>
        <strain evidence="3 4">NCTC12000</strain>
    </source>
</reference>